<dbReference type="SUPFAM" id="SSF88659">
    <property type="entry name" value="Sigma3 and sigma4 domains of RNA polymerase sigma factors"/>
    <property type="match status" value="1"/>
</dbReference>
<comment type="caution">
    <text evidence="4">The sequence shown here is derived from an EMBL/GenBank/DDBJ whole genome shotgun (WGS) entry which is preliminary data.</text>
</comment>
<reference evidence="4" key="1">
    <citation type="submission" date="2020-10" db="EMBL/GenBank/DDBJ databases">
        <authorList>
            <person name="Gilroy R."/>
        </authorList>
    </citation>
    <scope>NUCLEOTIDE SEQUENCE</scope>
    <source>
        <strain evidence="4">18911</strain>
    </source>
</reference>
<dbReference type="PANTHER" id="PTHR40083">
    <property type="entry name" value="UPF0122 PROTEIN CBO2450/CLC_2298"/>
    <property type="match status" value="1"/>
</dbReference>
<sequence>MLKHIKMGLLNDYYGGLLTDYQQKVVRGYYDNDMSLNEIALELSVSRQAVFDTLKRAEEKLINFEAKLGLVRKISSLSSAIEQEMAAADDNSKKLLGKILEQIKEI</sequence>
<comment type="similarity">
    <text evidence="1 3">Belongs to the UPF0122 family.</text>
</comment>
<evidence type="ECO:0000313" key="4">
    <source>
        <dbReference type="EMBL" id="HIU59927.1"/>
    </source>
</evidence>
<dbReference type="Pfam" id="PF04297">
    <property type="entry name" value="UPF0122"/>
    <property type="match status" value="1"/>
</dbReference>
<evidence type="ECO:0000256" key="1">
    <source>
        <dbReference type="ARBA" id="ARBA00008720"/>
    </source>
</evidence>
<dbReference type="InterPro" id="IPR007394">
    <property type="entry name" value="UPF0122"/>
</dbReference>
<evidence type="ECO:0000256" key="3">
    <source>
        <dbReference type="HAMAP-Rule" id="MF_00245"/>
    </source>
</evidence>
<dbReference type="PANTHER" id="PTHR40083:SF1">
    <property type="entry name" value="UPF0122 PROTEIN YLXM"/>
    <property type="match status" value="1"/>
</dbReference>
<proteinExistence type="inferred from homology"/>
<evidence type="ECO:0000313" key="5">
    <source>
        <dbReference type="Proteomes" id="UP000824094"/>
    </source>
</evidence>
<evidence type="ECO:0000256" key="2">
    <source>
        <dbReference type="ARBA" id="ARBA00024764"/>
    </source>
</evidence>
<organism evidence="4 5">
    <name type="scientific">Candidatus Stercoripulliclostridium merdigallinarum</name>
    <dbReference type="NCBI Taxonomy" id="2840951"/>
    <lineage>
        <taxon>Bacteria</taxon>
        <taxon>Bacillati</taxon>
        <taxon>Bacillota</taxon>
        <taxon>Clostridia</taxon>
        <taxon>Eubacteriales</taxon>
        <taxon>Candidatus Stercoripulliclostridium</taxon>
    </lineage>
</organism>
<reference evidence="4" key="2">
    <citation type="journal article" date="2021" name="PeerJ">
        <title>Extensive microbial diversity within the chicken gut microbiome revealed by metagenomics and culture.</title>
        <authorList>
            <person name="Gilroy R."/>
            <person name="Ravi A."/>
            <person name="Getino M."/>
            <person name="Pursley I."/>
            <person name="Horton D.L."/>
            <person name="Alikhan N.F."/>
            <person name="Baker D."/>
            <person name="Gharbi K."/>
            <person name="Hall N."/>
            <person name="Watson M."/>
            <person name="Adriaenssens E.M."/>
            <person name="Foster-Nyarko E."/>
            <person name="Jarju S."/>
            <person name="Secka A."/>
            <person name="Antonio M."/>
            <person name="Oren A."/>
            <person name="Chaudhuri R.R."/>
            <person name="La Ragione R."/>
            <person name="Hildebrand F."/>
            <person name="Pallen M.J."/>
        </authorList>
    </citation>
    <scope>NUCLEOTIDE SEQUENCE</scope>
    <source>
        <strain evidence="4">18911</strain>
    </source>
</reference>
<accession>A0A9D1MGL5</accession>
<dbReference type="InterPro" id="IPR013324">
    <property type="entry name" value="RNA_pol_sigma_r3/r4-like"/>
</dbReference>
<name>A0A9D1MGL5_9FIRM</name>
<dbReference type="InterPro" id="IPR036388">
    <property type="entry name" value="WH-like_DNA-bd_sf"/>
</dbReference>
<protein>
    <recommendedName>
        <fullName evidence="3">UPF0122 protein IAB05_00895</fullName>
    </recommendedName>
</protein>
<comment type="function">
    <text evidence="2 3">Might take part in the signal recognition particle (SRP) pathway. This is inferred from the conservation of its genetic proximity to ftsY/ffh. May be a regulatory protein.</text>
</comment>
<dbReference type="AlphaFoldDB" id="A0A9D1MGL5"/>
<dbReference type="NCBIfam" id="NF045758">
    <property type="entry name" value="YlxM"/>
    <property type="match status" value="1"/>
</dbReference>
<dbReference type="EMBL" id="DVNF01000032">
    <property type="protein sequence ID" value="HIU59927.1"/>
    <property type="molecule type" value="Genomic_DNA"/>
</dbReference>
<dbReference type="InterPro" id="IPR054831">
    <property type="entry name" value="UPF0122_fam_protein"/>
</dbReference>
<dbReference type="Gene3D" id="1.10.10.10">
    <property type="entry name" value="Winged helix-like DNA-binding domain superfamily/Winged helix DNA-binding domain"/>
    <property type="match status" value="1"/>
</dbReference>
<gene>
    <name evidence="4" type="ORF">IAB05_00895</name>
</gene>
<dbReference type="Proteomes" id="UP000824094">
    <property type="component" value="Unassembled WGS sequence"/>
</dbReference>
<dbReference type="HAMAP" id="MF_00245">
    <property type="entry name" value="UPF0122"/>
    <property type="match status" value="1"/>
</dbReference>